<dbReference type="SUPFAM" id="SSF50969">
    <property type="entry name" value="YVTN repeat-like/Quinoprotein amine dehydrogenase"/>
    <property type="match status" value="1"/>
</dbReference>
<feature type="domain" description="Secretion system C-terminal sorting" evidence="3">
    <location>
        <begin position="358"/>
        <end position="420"/>
    </location>
</feature>
<evidence type="ECO:0000259" key="3">
    <source>
        <dbReference type="Pfam" id="PF18962"/>
    </source>
</evidence>
<evidence type="ECO:0000256" key="1">
    <source>
        <dbReference type="ARBA" id="ARBA00022729"/>
    </source>
</evidence>
<dbReference type="Gene3D" id="2.130.10.10">
    <property type="entry name" value="YVTN repeat-like/Quinoprotein amine dehydrogenase"/>
    <property type="match status" value="1"/>
</dbReference>
<feature type="signal peptide" evidence="2">
    <location>
        <begin position="1"/>
        <end position="20"/>
    </location>
</feature>
<dbReference type="RefSeq" id="WP_100677089.1">
    <property type="nucleotide sequence ID" value="NZ_NIPO01000001.1"/>
</dbReference>
<feature type="chain" id="PRO_5014644222" description="Secretion system C-terminal sorting domain-containing protein" evidence="2">
    <location>
        <begin position="21"/>
        <end position="425"/>
    </location>
</feature>
<keyword evidence="5" id="KW-1185">Reference proteome</keyword>
<dbReference type="InterPro" id="IPR026444">
    <property type="entry name" value="Secre_tail"/>
</dbReference>
<dbReference type="PANTHER" id="PTHR47197">
    <property type="entry name" value="PROTEIN NIRF"/>
    <property type="match status" value="1"/>
</dbReference>
<dbReference type="InterPro" id="IPR051200">
    <property type="entry name" value="Host-pathogen_enzymatic-act"/>
</dbReference>
<keyword evidence="1 2" id="KW-0732">Signal</keyword>
<dbReference type="Pfam" id="PF16819">
    <property type="entry name" value="DUF5074"/>
    <property type="match status" value="1"/>
</dbReference>
<organism evidence="4 5">
    <name type="scientific">Avrilella dinanensis</name>
    <dbReference type="NCBI Taxonomy" id="2008672"/>
    <lineage>
        <taxon>Bacteria</taxon>
        <taxon>Pseudomonadati</taxon>
        <taxon>Bacteroidota</taxon>
        <taxon>Flavobacteriia</taxon>
        <taxon>Flavobacteriales</taxon>
        <taxon>Flavobacteriaceae</taxon>
        <taxon>Avrilella</taxon>
    </lineage>
</organism>
<dbReference type="NCBIfam" id="TIGR04183">
    <property type="entry name" value="Por_Secre_tail"/>
    <property type="match status" value="1"/>
</dbReference>
<comment type="caution">
    <text evidence="4">The sequence shown here is derived from an EMBL/GenBank/DDBJ whole genome shotgun (WGS) entry which is preliminary data.</text>
</comment>
<dbReference type="InterPro" id="IPR031815">
    <property type="entry name" value="DUF5074"/>
</dbReference>
<name>A0A2M9R3T2_9FLAO</name>
<sequence length="425" mass="46646">MRKNYFLALGLLFSAFTMQAQTEYVDGILVLNEGGMGTSQGSVSYINAGGQVTNNIFQVANEVNELGDVAQGMVSDGEVTLIMLNGSSKVEVVDAKTFVSLVTIDEGVILPRYAVIHEGKAYVTCWGNDDTGAYLAVIDMESYEVENTISLSSGVEQIYEKDNKLYVLHMGGFNTNNIMSVYDIATETIEEVEVGNSPSELVFHGNYAYIISMGQSWAEPPLLPGFNRVDLSTLVVENVEELDGNDSYKFIAKYEDTFYIKVSADVYTFDATMLTLSDEPVIETDITTWGGAYGMSIVDDKLYLADAKNYVSDGDVLVYSLDGVLENTFTVGNLPNNIYASASSATNSEKYGKESIKLYPNPATNRVFLTTENNAHIQIFDLLGKELINTTYQSHGIDISGLSAGTYLMNIQNDNQSQTIRFVKK</sequence>
<dbReference type="InterPro" id="IPR011044">
    <property type="entry name" value="Quino_amine_DH_bsu"/>
</dbReference>
<dbReference type="Proteomes" id="UP000231960">
    <property type="component" value="Unassembled WGS sequence"/>
</dbReference>
<evidence type="ECO:0000256" key="2">
    <source>
        <dbReference type="SAM" id="SignalP"/>
    </source>
</evidence>
<evidence type="ECO:0000313" key="5">
    <source>
        <dbReference type="Proteomes" id="UP000231960"/>
    </source>
</evidence>
<accession>A0A2M9R3T2</accession>
<gene>
    <name evidence="4" type="ORF">CDL10_02570</name>
</gene>
<evidence type="ECO:0000313" key="4">
    <source>
        <dbReference type="EMBL" id="PJR03521.1"/>
    </source>
</evidence>
<dbReference type="OrthoDB" id="9773938at2"/>
<dbReference type="AlphaFoldDB" id="A0A2M9R3T2"/>
<dbReference type="EMBL" id="NIPO01000001">
    <property type="protein sequence ID" value="PJR03521.1"/>
    <property type="molecule type" value="Genomic_DNA"/>
</dbReference>
<proteinExistence type="predicted"/>
<dbReference type="InterPro" id="IPR015943">
    <property type="entry name" value="WD40/YVTN_repeat-like_dom_sf"/>
</dbReference>
<dbReference type="Pfam" id="PF18962">
    <property type="entry name" value="Por_Secre_tail"/>
    <property type="match status" value="1"/>
</dbReference>
<dbReference type="PANTHER" id="PTHR47197:SF3">
    <property type="entry name" value="DIHYDRO-HEME D1 DEHYDROGENASE"/>
    <property type="match status" value="1"/>
</dbReference>
<protein>
    <recommendedName>
        <fullName evidence="3">Secretion system C-terminal sorting domain-containing protein</fullName>
    </recommendedName>
</protein>
<reference evidence="4 5" key="1">
    <citation type="submission" date="2017-06" db="EMBL/GenBank/DDBJ databases">
        <title>Description of Avrilella dinanensis gen. nov. sp. nov.</title>
        <authorList>
            <person name="Leyer C."/>
            <person name="Sassi M."/>
            <person name="Minet J."/>
            <person name="Kayal S."/>
            <person name="Cattoir V."/>
        </authorList>
    </citation>
    <scope>NUCLEOTIDE SEQUENCE [LARGE SCALE GENOMIC DNA]</scope>
    <source>
        <strain evidence="4 5">UR159</strain>
    </source>
</reference>